<keyword evidence="1" id="KW-0812">Transmembrane</keyword>
<dbReference type="AlphaFoldDB" id="X7E7M1"/>
<reference evidence="2 3" key="1">
    <citation type="submission" date="2014-01" db="EMBL/GenBank/DDBJ databases">
        <title>Marinomonas ushuaiensis DSM 15871 Genome Sequencing.</title>
        <authorList>
            <person name="Lai Q."/>
            <person name="Shao Z.S."/>
        </authorList>
    </citation>
    <scope>NUCLEOTIDE SEQUENCE [LARGE SCALE GENOMIC DNA]</scope>
    <source>
        <strain evidence="2 3">DSM 15871</strain>
    </source>
</reference>
<keyword evidence="3" id="KW-1185">Reference proteome</keyword>
<sequence length="54" mass="5911">MEHIVASFWAGMYSATEGKDKPSARMLPGVVLTLIPHASTAKLFCLTFIAVVFR</sequence>
<evidence type="ECO:0000256" key="1">
    <source>
        <dbReference type="SAM" id="Phobius"/>
    </source>
</evidence>
<keyword evidence="1" id="KW-0472">Membrane</keyword>
<name>X7E7M1_9GAMM</name>
<evidence type="ECO:0000313" key="3">
    <source>
        <dbReference type="Proteomes" id="UP000054058"/>
    </source>
</evidence>
<evidence type="ECO:0000313" key="2">
    <source>
        <dbReference type="EMBL" id="ETX11168.1"/>
    </source>
</evidence>
<proteinExistence type="predicted"/>
<comment type="caution">
    <text evidence="2">The sequence shown here is derived from an EMBL/GenBank/DDBJ whole genome shotgun (WGS) entry which is preliminary data.</text>
</comment>
<feature type="transmembrane region" description="Helical" evidence="1">
    <location>
        <begin position="30"/>
        <end position="53"/>
    </location>
</feature>
<dbReference type="EMBL" id="JAMB01000005">
    <property type="protein sequence ID" value="ETX11168.1"/>
    <property type="molecule type" value="Genomic_DNA"/>
</dbReference>
<protein>
    <submittedName>
        <fullName evidence="2">Uncharacterized protein</fullName>
    </submittedName>
</protein>
<dbReference type="STRING" id="1122207.MUS1_11830"/>
<accession>X7E7M1</accession>
<gene>
    <name evidence="2" type="ORF">MUS1_11830</name>
</gene>
<organism evidence="2 3">
    <name type="scientific">Marinomonas ushuaiensis DSM 15871</name>
    <dbReference type="NCBI Taxonomy" id="1122207"/>
    <lineage>
        <taxon>Bacteria</taxon>
        <taxon>Pseudomonadati</taxon>
        <taxon>Pseudomonadota</taxon>
        <taxon>Gammaproteobacteria</taxon>
        <taxon>Oceanospirillales</taxon>
        <taxon>Oceanospirillaceae</taxon>
        <taxon>Marinomonas</taxon>
    </lineage>
</organism>
<dbReference type="Proteomes" id="UP000054058">
    <property type="component" value="Unassembled WGS sequence"/>
</dbReference>
<keyword evidence="1" id="KW-1133">Transmembrane helix</keyword>